<evidence type="ECO:0000256" key="1">
    <source>
        <dbReference type="SAM" id="MobiDB-lite"/>
    </source>
</evidence>
<dbReference type="Proteomes" id="UP000177395">
    <property type="component" value="Unassembled WGS sequence"/>
</dbReference>
<organism evidence="2 3">
    <name type="scientific">Candidatus Kaiserbacteria bacterium RIFOXYB1_FULL_46_14</name>
    <dbReference type="NCBI Taxonomy" id="1798531"/>
    <lineage>
        <taxon>Bacteria</taxon>
        <taxon>Candidatus Kaiseribacteriota</taxon>
    </lineage>
</organism>
<proteinExistence type="predicted"/>
<dbReference type="Gene3D" id="1.20.5.320">
    <property type="entry name" value="6-Phosphogluconate Dehydrogenase, domain 3"/>
    <property type="match status" value="1"/>
</dbReference>
<gene>
    <name evidence="2" type="ORF">A2392_01840</name>
</gene>
<name>A0A1F6FK07_9BACT</name>
<evidence type="ECO:0000313" key="2">
    <source>
        <dbReference type="EMBL" id="OGG86182.1"/>
    </source>
</evidence>
<feature type="compositionally biased region" description="Low complexity" evidence="1">
    <location>
        <begin position="47"/>
        <end position="69"/>
    </location>
</feature>
<dbReference type="STRING" id="1798531.A2392_01840"/>
<evidence type="ECO:0008006" key="4">
    <source>
        <dbReference type="Google" id="ProtNLM"/>
    </source>
</evidence>
<reference evidence="2 3" key="1">
    <citation type="journal article" date="2016" name="Nat. Commun.">
        <title>Thousands of microbial genomes shed light on interconnected biogeochemical processes in an aquifer system.</title>
        <authorList>
            <person name="Anantharaman K."/>
            <person name="Brown C.T."/>
            <person name="Hug L.A."/>
            <person name="Sharon I."/>
            <person name="Castelle C.J."/>
            <person name="Probst A.J."/>
            <person name="Thomas B.C."/>
            <person name="Singh A."/>
            <person name="Wilkins M.J."/>
            <person name="Karaoz U."/>
            <person name="Brodie E.L."/>
            <person name="Williams K.H."/>
            <person name="Hubbard S.S."/>
            <person name="Banfield J.F."/>
        </authorList>
    </citation>
    <scope>NUCLEOTIDE SEQUENCE [LARGE SCALE GENOMIC DNA]</scope>
</reference>
<dbReference type="EMBL" id="MFMS01000002">
    <property type="protein sequence ID" value="OGG86182.1"/>
    <property type="molecule type" value="Genomic_DNA"/>
</dbReference>
<accession>A0A1F6FK07</accession>
<evidence type="ECO:0000313" key="3">
    <source>
        <dbReference type="Proteomes" id="UP000177395"/>
    </source>
</evidence>
<dbReference type="AlphaFoldDB" id="A0A1F6FK07"/>
<sequence length="154" mass="16438">MSRFQHILFFVAIVFVASFGLLTQARAETVRIENYVSAHSSTGGVMSSGQDGQDGQDGLPGQDGQDGLSGKNGADGRSYISGDSDSTVKIEASVDGKTVVDIVRHASGTSESDTWVESKMEVGSTSLPFDDQQTLVALLDKIRLIFLNYVLAIF</sequence>
<protein>
    <recommendedName>
        <fullName evidence="4">Collagen-like protein</fullName>
    </recommendedName>
</protein>
<comment type="caution">
    <text evidence="2">The sequence shown here is derived from an EMBL/GenBank/DDBJ whole genome shotgun (WGS) entry which is preliminary data.</text>
</comment>
<feature type="region of interest" description="Disordered" evidence="1">
    <location>
        <begin position="42"/>
        <end position="83"/>
    </location>
</feature>